<dbReference type="InterPro" id="IPR013517">
    <property type="entry name" value="FG-GAP"/>
</dbReference>
<evidence type="ECO:0000256" key="2">
    <source>
        <dbReference type="SAM" id="SignalP"/>
    </source>
</evidence>
<feature type="chain" id="PRO_5008615860" description="SbsA Ig-like domain-containing protein" evidence="2">
    <location>
        <begin position="29"/>
        <end position="1071"/>
    </location>
</feature>
<comment type="caution">
    <text evidence="4">The sequence shown here is derived from an EMBL/GenBank/DDBJ whole genome shotgun (WGS) entry which is preliminary data.</text>
</comment>
<dbReference type="SUPFAM" id="SSF69318">
    <property type="entry name" value="Integrin alpha N-terminal domain"/>
    <property type="match status" value="2"/>
</dbReference>
<dbReference type="KEGG" id="pob:LPB03_00515"/>
<dbReference type="EMBL" id="LSFM01000019">
    <property type="protein sequence ID" value="OBY65061.1"/>
    <property type="molecule type" value="Genomic_DNA"/>
</dbReference>
<dbReference type="OrthoDB" id="975384at2"/>
<dbReference type="InterPro" id="IPR032812">
    <property type="entry name" value="SbsA_Ig"/>
</dbReference>
<gene>
    <name evidence="4" type="ORF">LPB3_04590</name>
</gene>
<keyword evidence="1 2" id="KW-0732">Signal</keyword>
<name>A0A1B8TZJ9_9FLAO</name>
<proteinExistence type="predicted"/>
<dbReference type="InterPro" id="IPR028994">
    <property type="entry name" value="Integrin_alpha_N"/>
</dbReference>
<keyword evidence="5" id="KW-1185">Reference proteome</keyword>
<dbReference type="InterPro" id="IPR026444">
    <property type="entry name" value="Secre_tail"/>
</dbReference>
<dbReference type="PANTHER" id="PTHR44103:SF1">
    <property type="entry name" value="PROPROTEIN CONVERTASE P"/>
    <property type="match status" value="1"/>
</dbReference>
<dbReference type="Proteomes" id="UP000092584">
    <property type="component" value="Unassembled WGS sequence"/>
</dbReference>
<dbReference type="InterPro" id="IPR014755">
    <property type="entry name" value="Cu-Rt/internalin_Ig-like"/>
</dbReference>
<evidence type="ECO:0000313" key="5">
    <source>
        <dbReference type="Proteomes" id="UP000092584"/>
    </source>
</evidence>
<accession>A0A1B8TZJ9</accession>
<feature type="signal peptide" evidence="2">
    <location>
        <begin position="1"/>
        <end position="28"/>
    </location>
</feature>
<evidence type="ECO:0000256" key="1">
    <source>
        <dbReference type="ARBA" id="ARBA00022729"/>
    </source>
</evidence>
<dbReference type="NCBIfam" id="TIGR04183">
    <property type="entry name" value="Por_Secre_tail"/>
    <property type="match status" value="1"/>
</dbReference>
<feature type="domain" description="SbsA Ig-like" evidence="3">
    <location>
        <begin position="56"/>
        <end position="156"/>
    </location>
</feature>
<dbReference type="Pfam" id="PF13205">
    <property type="entry name" value="Big_5"/>
    <property type="match status" value="1"/>
</dbReference>
<dbReference type="AlphaFoldDB" id="A0A1B8TZJ9"/>
<dbReference type="Gene3D" id="2.60.40.1220">
    <property type="match status" value="1"/>
</dbReference>
<dbReference type="PANTHER" id="PTHR44103">
    <property type="entry name" value="PROPROTEIN CONVERTASE P"/>
    <property type="match status" value="1"/>
</dbReference>
<dbReference type="Pfam" id="PF13517">
    <property type="entry name" value="FG-GAP_3"/>
    <property type="match status" value="3"/>
</dbReference>
<reference evidence="5" key="1">
    <citation type="submission" date="2016-02" db="EMBL/GenBank/DDBJ databases">
        <authorList>
            <person name="Shin S.-K."/>
            <person name="Yi H."/>
            <person name="Kim E."/>
        </authorList>
    </citation>
    <scope>NUCLEOTIDE SEQUENCE [LARGE SCALE GENOMIC DNA]</scope>
    <source>
        <strain evidence="5">LPB0003</strain>
    </source>
</reference>
<dbReference type="RefSeq" id="WP_065318435.1">
    <property type="nucleotide sequence ID" value="NZ_CP017477.1"/>
</dbReference>
<evidence type="ECO:0000259" key="3">
    <source>
        <dbReference type="Pfam" id="PF13205"/>
    </source>
</evidence>
<dbReference type="STRING" id="1774273.LPB03_00515"/>
<sequence length="1071" mass="115358">MINYTRKKNRWYSTALVLCLLTFSGVFASHNVSGSTLGLIEVTSIKKVKNASFGSPNFVSSIPENGATGISKSANVVLNFSEAISSGTIDATNIKISGSQTGNLAATFSGEDTAQLTIIPSAEFKPGELITITLLTGLQSLATNEPLSSAYTIQFTVGTAAIDYYNLPTTPIKTTIASGVNTGGLKSIYTIDLDGDGDLDILGALDLGNKLMWYENDGNQNFTANIIDSSADVNTLHSVFAIDLDDDGDMDIVASAKTETADLLYYINNGSQVFTKFKRDIEVVGESSKTVYVADMDNDGNKDIVYLSISGNGYVAIAKNDGGLSFSDTTVIVDNSMAAPWGMYVVDIDNDADLDIIVGTSNGGTNTDIISWYQNDGTGSFTEQNITTSANSVRSIFAIDIDGDNDMDLLSTSFDNNTVAWWQNDGNQIFTKIDVDTAANGAQEVTAADVDGDGDIDILSANQTDTSIVLYLNNGNEVFTKKIVNNSLTGAYFVRFADVDSDGDLDIISTSTSDGLSWYENKLTNSWTGATDTNWDTTTNWSLGEIPRSSTNVLIPNTINKPKASNGGRKNRVYVKELILNSDASLTATGLVYVNNTSIGAITLESGSSLIAQVTRAAFNLTYKRKLKTTGWYLISSPVIGESVVDFVTNNSLALGSGTGVDQNVAIAPYDNTQITDAEKWNYYTVGQTDGLNGDDTANNLTSGKGFSTKLTSNQDIIFTGEMALSTVSVPITIGAGSAYNLIGNPYPSYIPINEAADNTNNILKINDTDNDFLSEKTIYIWDQSLNSSTGGYLSINNASPARFIAPGQAFFVSANGNHDFSFTEAMQSHQTTDVFNKNINARQEIKLEMSNGTQKSTSEIYYINGTTLGFDDGYDSTIFGGITNNFAVYTNLLADNQGQKLAIQSLPDSDYENMVIPVGVNALSNNKIEFSLTALNMPNDFHVYLEDKVLNSYTQLDKDNTSYSVTLDADYNGAGRFYIHTSSKEVLSIDSDVLKNISVYKSSESTLTVSGIYEGKTSLEILNLIGQQVFETNFIGKGVNDILLPSSLKKGIYVIKIDTEKGTLNKKFLN</sequence>
<evidence type="ECO:0000313" key="4">
    <source>
        <dbReference type="EMBL" id="OBY65061.1"/>
    </source>
</evidence>
<protein>
    <recommendedName>
        <fullName evidence="3">SbsA Ig-like domain-containing protein</fullName>
    </recommendedName>
</protein>
<organism evidence="4 5">
    <name type="scientific">Polaribacter vadi</name>
    <dbReference type="NCBI Taxonomy" id="1774273"/>
    <lineage>
        <taxon>Bacteria</taxon>
        <taxon>Pseudomonadati</taxon>
        <taxon>Bacteroidota</taxon>
        <taxon>Flavobacteriia</taxon>
        <taxon>Flavobacteriales</taxon>
        <taxon>Flavobacteriaceae</taxon>
    </lineage>
</organism>